<dbReference type="EMBL" id="VUNE01000005">
    <property type="protein sequence ID" value="MST63103.1"/>
    <property type="molecule type" value="Genomic_DNA"/>
</dbReference>
<dbReference type="SUPFAM" id="SSF55718">
    <property type="entry name" value="SCP-like"/>
    <property type="match status" value="1"/>
</dbReference>
<dbReference type="GO" id="GO:0030649">
    <property type="term" value="P:aminoglycoside antibiotic catabolic process"/>
    <property type="evidence" value="ECO:0007669"/>
    <property type="project" value="TreeGrafter"/>
</dbReference>
<dbReference type="InterPro" id="IPR051554">
    <property type="entry name" value="Acetyltransferase_Eis"/>
</dbReference>
<dbReference type="Gene3D" id="3.40.630.30">
    <property type="match status" value="2"/>
</dbReference>
<reference evidence="2 3" key="1">
    <citation type="submission" date="2019-08" db="EMBL/GenBank/DDBJ databases">
        <title>In-depth cultivation of the pig gut microbiome towards novel bacterial diversity and tailored functional studies.</title>
        <authorList>
            <person name="Wylensek D."/>
            <person name="Hitch T.C.A."/>
            <person name="Clavel T."/>
        </authorList>
    </citation>
    <scope>NUCLEOTIDE SEQUENCE [LARGE SCALE GENOMIC DNA]</scope>
    <source>
        <strain evidence="2 3">WCA-SAB-591-4A-A</strain>
    </source>
</reference>
<dbReference type="GO" id="GO:0034069">
    <property type="term" value="F:aminoglycoside N-acetyltransferase activity"/>
    <property type="evidence" value="ECO:0007669"/>
    <property type="project" value="TreeGrafter"/>
</dbReference>
<dbReference type="Pfam" id="PF17668">
    <property type="entry name" value="Acetyltransf_17"/>
    <property type="match status" value="1"/>
</dbReference>
<protein>
    <submittedName>
        <fullName evidence="2">GNAT family N-acetyltransferase</fullName>
    </submittedName>
</protein>
<dbReference type="PANTHER" id="PTHR37817:SF1">
    <property type="entry name" value="N-ACETYLTRANSFERASE EIS"/>
    <property type="match status" value="1"/>
</dbReference>
<feature type="domain" description="N-acetyltransferase" evidence="1">
    <location>
        <begin position="1"/>
        <end position="143"/>
    </location>
</feature>
<evidence type="ECO:0000313" key="2">
    <source>
        <dbReference type="EMBL" id="MST63103.1"/>
    </source>
</evidence>
<dbReference type="Pfam" id="PF13527">
    <property type="entry name" value="Acetyltransf_9"/>
    <property type="match status" value="1"/>
</dbReference>
<dbReference type="AlphaFoldDB" id="A0A6N7XHK6"/>
<dbReference type="Proteomes" id="UP000440713">
    <property type="component" value="Unassembled WGS sequence"/>
</dbReference>
<comment type="caution">
    <text evidence="2">The sequence shown here is derived from an EMBL/GenBank/DDBJ whole genome shotgun (WGS) entry which is preliminary data.</text>
</comment>
<proteinExistence type="predicted"/>
<dbReference type="InterPro" id="IPR016181">
    <property type="entry name" value="Acyl_CoA_acyltransferase"/>
</dbReference>
<organism evidence="2 3">
    <name type="scientific">Peptostreptococcus porci</name>
    <dbReference type="NCBI Taxonomy" id="2652282"/>
    <lineage>
        <taxon>Bacteria</taxon>
        <taxon>Bacillati</taxon>
        <taxon>Bacillota</taxon>
        <taxon>Clostridia</taxon>
        <taxon>Peptostreptococcales</taxon>
        <taxon>Peptostreptococcaceae</taxon>
        <taxon>Peptostreptococcus</taxon>
    </lineage>
</organism>
<dbReference type="Pfam" id="PF13530">
    <property type="entry name" value="SCP2_2"/>
    <property type="match status" value="1"/>
</dbReference>
<evidence type="ECO:0000259" key="1">
    <source>
        <dbReference type="PROSITE" id="PS51186"/>
    </source>
</evidence>
<dbReference type="Gene3D" id="3.30.1050.10">
    <property type="entry name" value="SCP2 sterol-binding domain"/>
    <property type="match status" value="1"/>
</dbReference>
<dbReference type="PANTHER" id="PTHR37817">
    <property type="entry name" value="N-ACETYLTRANSFERASE EIS"/>
    <property type="match status" value="1"/>
</dbReference>
<dbReference type="InterPro" id="IPR025559">
    <property type="entry name" value="Eis_dom"/>
</dbReference>
<keyword evidence="2" id="KW-0808">Transferase</keyword>
<accession>A0A6N7XHK6</accession>
<sequence>MEIRLCKKEEINQVKDIWKYCFEDSEAYVNFYFDKKFNHNNVMVSKDGDRLISSIHLNQHDILMNGKKFNTSYVVGVSTLPEARGRGIMNDMMMESLKEMLRRGQSISILMPIDFRLYTKFGFSNCYDMILNSVDIFELKKFRYVGNFKKATAKDASELKNIYSSAVSDYNGFALRDEAYFLDLIEEMGADDGNIYINYINGIPSGYIVYSISGGVFTIREIYSIDITSYKSILKFVFNHNTQCKRVEMMSKIDDPLRFLLDNPKDATFEIKPFMMARIIDFKKYINDCGFIIRKSSDEESILIKINDEYLTNNDKVFKLVNKSGILFVEDSCSQEYEIELDISEATKIFTKYSSIDEALKLREDYFSVRENGLKDRLERLLSFSKEVNHINEYV</sequence>
<dbReference type="InterPro" id="IPR041380">
    <property type="entry name" value="Acetyltransf_17"/>
</dbReference>
<dbReference type="InterPro" id="IPR000182">
    <property type="entry name" value="GNAT_dom"/>
</dbReference>
<dbReference type="InterPro" id="IPR036527">
    <property type="entry name" value="SCP2_sterol-bd_dom_sf"/>
</dbReference>
<keyword evidence="3" id="KW-1185">Reference proteome</keyword>
<evidence type="ECO:0000313" key="3">
    <source>
        <dbReference type="Proteomes" id="UP000440713"/>
    </source>
</evidence>
<dbReference type="PROSITE" id="PS51186">
    <property type="entry name" value="GNAT"/>
    <property type="match status" value="1"/>
</dbReference>
<name>A0A6N7XHK6_9FIRM</name>
<dbReference type="RefSeq" id="WP_154538579.1">
    <property type="nucleotide sequence ID" value="NZ_VUNE01000005.1"/>
</dbReference>
<gene>
    <name evidence="2" type="ORF">FYJ71_09165</name>
</gene>
<dbReference type="SUPFAM" id="SSF55729">
    <property type="entry name" value="Acyl-CoA N-acyltransferases (Nat)"/>
    <property type="match status" value="1"/>
</dbReference>